<feature type="signal peptide" evidence="1">
    <location>
        <begin position="1"/>
        <end position="20"/>
    </location>
</feature>
<protein>
    <submittedName>
        <fullName evidence="2">Uncharacterized protein</fullName>
    </submittedName>
</protein>
<name>A0A1B8PWH3_MORLA</name>
<accession>A0A1B8PWH3</accession>
<dbReference type="AlphaFoldDB" id="A0A1B8PWH3"/>
<dbReference type="Proteomes" id="UP000092607">
    <property type="component" value="Unassembled WGS sequence"/>
</dbReference>
<comment type="caution">
    <text evidence="2">The sequence shown here is derived from an EMBL/GenBank/DDBJ whole genome shotgun (WGS) entry which is preliminary data.</text>
</comment>
<gene>
    <name evidence="2" type="ORF">A9309_09630</name>
</gene>
<evidence type="ECO:0000313" key="3">
    <source>
        <dbReference type="Proteomes" id="UP000092607"/>
    </source>
</evidence>
<dbReference type="EMBL" id="LZMS01000088">
    <property type="protein sequence ID" value="OBX60240.1"/>
    <property type="molecule type" value="Genomic_DNA"/>
</dbReference>
<keyword evidence="1" id="KW-0732">Signal</keyword>
<evidence type="ECO:0000256" key="1">
    <source>
        <dbReference type="SAM" id="SignalP"/>
    </source>
</evidence>
<proteinExistence type="predicted"/>
<dbReference type="RefSeq" id="WP_065255626.1">
    <property type="nucleotide sequence ID" value="NZ_JARDJM010000003.1"/>
</dbReference>
<reference evidence="2 3" key="1">
    <citation type="submission" date="2016-06" db="EMBL/GenBank/DDBJ databases">
        <title>Draft genome of Moraxella lacunata CCUG 57757A.</title>
        <authorList>
            <person name="Salva-Serra F."/>
            <person name="Engstrom-Jakobsson H."/>
            <person name="Thorell K."/>
            <person name="Gonzales-Siles L."/>
            <person name="Karlsson R."/>
            <person name="Boulund F."/>
            <person name="Engstrand L."/>
            <person name="Kristiansson E."/>
            <person name="Moore E."/>
        </authorList>
    </citation>
    <scope>NUCLEOTIDE SEQUENCE [LARGE SCALE GENOMIC DNA]</scope>
    <source>
        <strain evidence="2 3">CCUG 57757A</strain>
    </source>
</reference>
<sequence length="189" mass="20117">MKHTVLFATVMAFTATTAHANFLDKVNNALGGVNKVLSVATGTTAPSTQATTSHFANATDAQMQKIVNAVNQPTNTALDSVIAKASPNIAQVLLLGGCATSIELEAGALQSPQASSTFMVSAMTSTTYHPKSQCMTVQNIGSWSQPAKNSLKFKVVYSSDVSGETVTRHVEMLDEYGNGNWLVKRHDFY</sequence>
<feature type="chain" id="PRO_5008611907" evidence="1">
    <location>
        <begin position="21"/>
        <end position="189"/>
    </location>
</feature>
<organism evidence="2 3">
    <name type="scientific">Moraxella lacunata</name>
    <dbReference type="NCBI Taxonomy" id="477"/>
    <lineage>
        <taxon>Bacteria</taxon>
        <taxon>Pseudomonadati</taxon>
        <taxon>Pseudomonadota</taxon>
        <taxon>Gammaproteobacteria</taxon>
        <taxon>Moraxellales</taxon>
        <taxon>Moraxellaceae</taxon>
        <taxon>Moraxella</taxon>
    </lineage>
</organism>
<evidence type="ECO:0000313" key="2">
    <source>
        <dbReference type="EMBL" id="OBX60240.1"/>
    </source>
</evidence>
<dbReference type="OrthoDB" id="8856546at2"/>